<feature type="domain" description="Brf1 TBP-binding" evidence="1">
    <location>
        <begin position="130"/>
        <end position="186"/>
    </location>
</feature>
<comment type="caution">
    <text evidence="2">The sequence shown here is derived from an EMBL/GenBank/DDBJ whole genome shotgun (WGS) entry which is preliminary data.</text>
</comment>
<evidence type="ECO:0000313" key="2">
    <source>
        <dbReference type="EMBL" id="PUU79694.1"/>
    </source>
</evidence>
<dbReference type="Proteomes" id="UP000244722">
    <property type="component" value="Unassembled WGS sequence"/>
</dbReference>
<protein>
    <recommendedName>
        <fullName evidence="1">Brf1 TBP-binding domain-containing protein</fullName>
    </recommendedName>
</protein>
<gene>
    <name evidence="2" type="ORF">B9Z19DRAFT_1124777</name>
</gene>
<evidence type="ECO:0000313" key="3">
    <source>
        <dbReference type="Proteomes" id="UP000244722"/>
    </source>
</evidence>
<dbReference type="EMBL" id="NESQ01000084">
    <property type="protein sequence ID" value="PUU79694.1"/>
    <property type="molecule type" value="Genomic_DNA"/>
</dbReference>
<dbReference type="InterPro" id="IPR011665">
    <property type="entry name" value="BRF1_TBP-bd_dom"/>
</dbReference>
<dbReference type="Pfam" id="PF07741">
    <property type="entry name" value="BRF1"/>
    <property type="match status" value="1"/>
</dbReference>
<dbReference type="STRING" id="42251.A0A2T6ZW80"/>
<reference evidence="2 3" key="1">
    <citation type="submission" date="2017-04" db="EMBL/GenBank/DDBJ databases">
        <title>Draft genome sequence of Tuber borchii Vittad., a whitish edible truffle.</title>
        <authorList>
            <consortium name="DOE Joint Genome Institute"/>
            <person name="Murat C."/>
            <person name="Kuo A."/>
            <person name="Barry K.W."/>
            <person name="Clum A."/>
            <person name="Dockter R.B."/>
            <person name="Fauchery L."/>
            <person name="Iotti M."/>
            <person name="Kohler A."/>
            <person name="Labutti K."/>
            <person name="Lindquist E.A."/>
            <person name="Lipzen A."/>
            <person name="Ohm R.A."/>
            <person name="Wang M."/>
            <person name="Grigoriev I.V."/>
            <person name="Zambonelli A."/>
            <person name="Martin F.M."/>
        </authorList>
    </citation>
    <scope>NUCLEOTIDE SEQUENCE [LARGE SCALE GENOMIC DNA]</scope>
    <source>
        <strain evidence="2 3">Tbo3840</strain>
    </source>
</reference>
<dbReference type="AlphaFoldDB" id="A0A2T6ZW80"/>
<sequence length="188" mass="21128">MHKELMKMVMRDLSLIIAALVAVVGVGAYVIDMWEKRLPAAVIAILVEKNKNQDMPTGRRRLRNPRTLRPSATSDLLTALNTNRHHRPPIPQGVKKAQDEQHSAIAEESIASEIASLLDGSATTTLASIKRLNKETDLRNGIIKTAKKRKRNKPRNLNSKEMAENMLMCKSYSKKINYKAIEGLFEDD</sequence>
<name>A0A2T6ZW80_TUBBO</name>
<accession>A0A2T6ZW80</accession>
<organism evidence="2 3">
    <name type="scientific">Tuber borchii</name>
    <name type="common">White truffle</name>
    <dbReference type="NCBI Taxonomy" id="42251"/>
    <lineage>
        <taxon>Eukaryota</taxon>
        <taxon>Fungi</taxon>
        <taxon>Dikarya</taxon>
        <taxon>Ascomycota</taxon>
        <taxon>Pezizomycotina</taxon>
        <taxon>Pezizomycetes</taxon>
        <taxon>Pezizales</taxon>
        <taxon>Tuberaceae</taxon>
        <taxon>Tuber</taxon>
    </lineage>
</organism>
<evidence type="ECO:0000259" key="1">
    <source>
        <dbReference type="Pfam" id="PF07741"/>
    </source>
</evidence>
<proteinExistence type="predicted"/>
<keyword evidence="3" id="KW-1185">Reference proteome</keyword>
<dbReference type="OrthoDB" id="10619327at2759"/>